<dbReference type="AlphaFoldDB" id="A0A6J4CXV2"/>
<dbReference type="Pfam" id="PF17033">
    <property type="entry name" value="Peptidase_M99"/>
    <property type="match status" value="1"/>
</dbReference>
<evidence type="ECO:0000259" key="3">
    <source>
        <dbReference type="Pfam" id="PF17129"/>
    </source>
</evidence>
<evidence type="ECO:0000259" key="4">
    <source>
        <dbReference type="Pfam" id="PF17130"/>
    </source>
</evidence>
<gene>
    <name evidence="5" type="ORF">NHP190020_03280</name>
    <name evidence="6" type="ORF">SNTW_01870</name>
</gene>
<dbReference type="InterPro" id="IPR033397">
    <property type="entry name" value="Metallo_peptidase_C"/>
</dbReference>
<sequence length="434" mass="49853">MKVIFSLLLICVASLKAASIHVFKKQGDNSAPTLLLMGGIQGDEPGGFNTTNIFLMHYKILSGNVWVVPVLNRYSMLRNHRGVYGDLNRKFAYISRHDPEYALIQSIKAAIMNSEVNVILHLHDGSGFYRPSYQSPLLNPKRWGNSFIIDQEELPHVKFGHLGRISRNTTHHINQFLLKSLHRHYIRNTHTARGDKEMEKALTYFAIRHKKPAFAHEASKELPLNERVYYHLLAIEGLMQQLGITYTKDFTLKPADLYRLINDKTLTLTLNQNILLPLYGLRPRLKFFPFPKHVAIDKNSLDSQSYILGLLPHKNKIWLKYGNKLMTRLTPLYLNFDHSLRNIQIEVDGQIKTATPASILEVKEAFKVLPKEGYRVNVIGFSLNDGKKLPNEVGVSIAYKDLEKKFSIDRQGKIYRIEIYKNNAFSGMVLVRFI</sequence>
<dbReference type="GeneID" id="56928042"/>
<keyword evidence="1" id="KW-0732">Signal</keyword>
<keyword evidence="8" id="KW-1185">Reference proteome</keyword>
<reference evidence="5 8" key="2">
    <citation type="submission" date="2020-04" db="EMBL/GenBank/DDBJ databases">
        <title>Genomic analysis of gastric non-Helicobacter pylori Helicobacters isolated in Japan.</title>
        <authorList>
            <person name="Suzuki M."/>
            <person name="Rimbara E."/>
        </authorList>
    </citation>
    <scope>NUCLEOTIDE SEQUENCE [LARGE SCALE GENOMIC DNA]</scope>
    <source>
        <strain evidence="5 8">NHP19-0020</strain>
    </source>
</reference>
<evidence type="ECO:0000313" key="8">
    <source>
        <dbReference type="Proteomes" id="UP000509742"/>
    </source>
</evidence>
<feature type="domain" description="D,L-carboxypeptidase peptidase" evidence="2">
    <location>
        <begin position="26"/>
        <end position="262"/>
    </location>
</feature>
<feature type="domain" description="Metallo-carboxypeptidase C-terminal" evidence="3">
    <location>
        <begin position="336"/>
        <end position="433"/>
    </location>
</feature>
<dbReference type="RefSeq" id="WP_006565377.1">
    <property type="nucleotide sequence ID" value="NZ_AP019774.1"/>
</dbReference>
<dbReference type="Pfam" id="PF17130">
    <property type="entry name" value="Peptidase_M99_m"/>
    <property type="match status" value="1"/>
</dbReference>
<dbReference type="OrthoDB" id="10830at2"/>
<feature type="domain" description="Carboxypeptidase M99 beta-barrel" evidence="4">
    <location>
        <begin position="263"/>
        <end position="335"/>
    </location>
</feature>
<dbReference type="EMBL" id="AP019774">
    <property type="protein sequence ID" value="BCD69542.1"/>
    <property type="molecule type" value="Genomic_DNA"/>
</dbReference>
<dbReference type="InterPro" id="IPR033398">
    <property type="entry name" value="Beta-barrel_M99"/>
</dbReference>
<protein>
    <submittedName>
        <fullName evidence="6">Purine nucleoside phosphorylase</fullName>
    </submittedName>
</protein>
<evidence type="ECO:0000313" key="7">
    <source>
        <dbReference type="Proteomes" id="UP000317935"/>
    </source>
</evidence>
<accession>A0A6J4CXV2</accession>
<reference evidence="6 7" key="1">
    <citation type="submission" date="2019-06" db="EMBL/GenBank/DDBJ databases">
        <title>Complete genome sequence of Helicobacter suis SNTW101c.</title>
        <authorList>
            <person name="Rimbara E."/>
            <person name="Suzuki M."/>
            <person name="Matsui H."/>
            <person name="Nakamura M."/>
            <person name="Mori S."/>
            <person name="Shibayama K."/>
        </authorList>
    </citation>
    <scope>NUCLEOTIDE SEQUENCE [LARGE SCALE GENOMIC DNA]</scope>
    <source>
        <strain evidence="6 7">SNTW101c</strain>
    </source>
</reference>
<feature type="signal peptide" evidence="1">
    <location>
        <begin position="1"/>
        <end position="17"/>
    </location>
</feature>
<evidence type="ECO:0000259" key="2">
    <source>
        <dbReference type="Pfam" id="PF17033"/>
    </source>
</evidence>
<evidence type="ECO:0000256" key="1">
    <source>
        <dbReference type="SAM" id="SignalP"/>
    </source>
</evidence>
<dbReference type="InterPro" id="IPR031489">
    <property type="entry name" value="Peptidase_M99"/>
</dbReference>
<evidence type="ECO:0000313" key="6">
    <source>
        <dbReference type="EMBL" id="BCD69542.1"/>
    </source>
</evidence>
<dbReference type="CDD" id="cd06243">
    <property type="entry name" value="M14_CP_Csd4-like"/>
    <property type="match status" value="1"/>
</dbReference>
<name>A0A6J4CXV2_9HELI</name>
<dbReference type="Proteomes" id="UP000317935">
    <property type="component" value="Chromosome"/>
</dbReference>
<evidence type="ECO:0000313" key="5">
    <source>
        <dbReference type="EMBL" id="BCD45289.1"/>
    </source>
</evidence>
<organism evidence="6 7">
    <name type="scientific">Helicobacter suis</name>
    <dbReference type="NCBI Taxonomy" id="104628"/>
    <lineage>
        <taxon>Bacteria</taxon>
        <taxon>Pseudomonadati</taxon>
        <taxon>Campylobacterota</taxon>
        <taxon>Epsilonproteobacteria</taxon>
        <taxon>Campylobacterales</taxon>
        <taxon>Helicobacteraceae</taxon>
        <taxon>Helicobacter</taxon>
    </lineage>
</organism>
<dbReference type="EMBL" id="AP023036">
    <property type="protein sequence ID" value="BCD45289.1"/>
    <property type="molecule type" value="Genomic_DNA"/>
</dbReference>
<dbReference type="Proteomes" id="UP000509742">
    <property type="component" value="Chromosome"/>
</dbReference>
<dbReference type="Gene3D" id="3.40.630.10">
    <property type="entry name" value="Zn peptidases"/>
    <property type="match status" value="1"/>
</dbReference>
<dbReference type="SUPFAM" id="SSF53187">
    <property type="entry name" value="Zn-dependent exopeptidases"/>
    <property type="match status" value="1"/>
</dbReference>
<feature type="chain" id="PRO_5044644202" evidence="1">
    <location>
        <begin position="18"/>
        <end position="434"/>
    </location>
</feature>
<proteinExistence type="predicted"/>
<dbReference type="Pfam" id="PF17129">
    <property type="entry name" value="Peptidase_M99_C"/>
    <property type="match status" value="1"/>
</dbReference>